<dbReference type="Gene3D" id="2.160.10.10">
    <property type="entry name" value="Hexapeptide repeat proteins"/>
    <property type="match status" value="1"/>
</dbReference>
<dbReference type="PANTHER" id="PTHR23416">
    <property type="entry name" value="SIALIC ACID SYNTHASE-RELATED"/>
    <property type="match status" value="1"/>
</dbReference>
<gene>
    <name evidence="4" type="ORF">EL17_05625</name>
</gene>
<comment type="caution">
    <text evidence="4">The sequence shown here is derived from an EMBL/GenBank/DDBJ whole genome shotgun (WGS) entry which is preliminary data.</text>
</comment>
<dbReference type="eggNOG" id="COG0110">
    <property type="taxonomic scope" value="Bacteria"/>
</dbReference>
<name>A0A074L5Q5_9BACT</name>
<keyword evidence="3" id="KW-0012">Acyltransferase</keyword>
<evidence type="ECO:0000256" key="2">
    <source>
        <dbReference type="ARBA" id="ARBA00022737"/>
    </source>
</evidence>
<keyword evidence="1" id="KW-0808">Transferase</keyword>
<evidence type="ECO:0000313" key="4">
    <source>
        <dbReference type="EMBL" id="KEO75148.1"/>
    </source>
</evidence>
<dbReference type="AlphaFoldDB" id="A0A074L5Q5"/>
<keyword evidence="5" id="KW-1185">Reference proteome</keyword>
<dbReference type="InterPro" id="IPR001451">
    <property type="entry name" value="Hexapep"/>
</dbReference>
<proteinExistence type="predicted"/>
<accession>A0A074L5Q5</accession>
<keyword evidence="2" id="KW-0677">Repeat</keyword>
<reference evidence="4 5" key="1">
    <citation type="submission" date="2014-04" db="EMBL/GenBank/DDBJ databases">
        <title>Characterization and application of a salt tolerant electro-active bacterium.</title>
        <authorList>
            <person name="Yang L."/>
            <person name="Wei S."/>
            <person name="Tay Q.X.M."/>
        </authorList>
    </citation>
    <scope>NUCLEOTIDE SEQUENCE [LARGE SCALE GENOMIC DNA]</scope>
    <source>
        <strain evidence="4 5">LY1</strain>
    </source>
</reference>
<dbReference type="InterPro" id="IPR051159">
    <property type="entry name" value="Hexapeptide_acetyltransf"/>
</dbReference>
<dbReference type="PANTHER" id="PTHR23416:SF78">
    <property type="entry name" value="LIPOPOLYSACCHARIDE BIOSYNTHESIS O-ACETYL TRANSFERASE WBBJ-RELATED"/>
    <property type="match status" value="1"/>
</dbReference>
<sequence>MDRFKRLLADRITLLKKEDPTLAGTPLYTLLAKDLLGGAYKVAYAKYKLKGTDLGKLVSVNGNMLFENKGEVTIGDHTKIWSRIERTKIFVGKSGVLEIGKNTFINGAHISASTRVSIGDHVNIAPYTIIIDDDFHDVNAHDAPGTKAPITIEDNVWIATRAIILKGVRIGEGSIVASGAVVTKDVAPYTLVGGVPAIPIKKLKP</sequence>
<evidence type="ECO:0000256" key="3">
    <source>
        <dbReference type="ARBA" id="ARBA00023315"/>
    </source>
</evidence>
<protein>
    <recommendedName>
        <fullName evidence="6">Acetyltransferase</fullName>
    </recommendedName>
</protein>
<dbReference type="Proteomes" id="UP000027821">
    <property type="component" value="Unassembled WGS sequence"/>
</dbReference>
<dbReference type="InterPro" id="IPR011004">
    <property type="entry name" value="Trimer_LpxA-like_sf"/>
</dbReference>
<dbReference type="SUPFAM" id="SSF51161">
    <property type="entry name" value="Trimeric LpxA-like enzymes"/>
    <property type="match status" value="1"/>
</dbReference>
<evidence type="ECO:0000313" key="5">
    <source>
        <dbReference type="Proteomes" id="UP000027821"/>
    </source>
</evidence>
<dbReference type="InterPro" id="IPR018357">
    <property type="entry name" value="Hexapep_transf_CS"/>
</dbReference>
<evidence type="ECO:0000256" key="1">
    <source>
        <dbReference type="ARBA" id="ARBA00022679"/>
    </source>
</evidence>
<dbReference type="EMBL" id="JMIH01000014">
    <property type="protein sequence ID" value="KEO75148.1"/>
    <property type="molecule type" value="Genomic_DNA"/>
</dbReference>
<dbReference type="PROSITE" id="PS00101">
    <property type="entry name" value="HEXAPEP_TRANSFERASES"/>
    <property type="match status" value="1"/>
</dbReference>
<dbReference type="GO" id="GO:0016746">
    <property type="term" value="F:acyltransferase activity"/>
    <property type="evidence" value="ECO:0007669"/>
    <property type="project" value="UniProtKB-KW"/>
</dbReference>
<dbReference type="STRING" id="1048983.EL17_05625"/>
<evidence type="ECO:0008006" key="6">
    <source>
        <dbReference type="Google" id="ProtNLM"/>
    </source>
</evidence>
<organism evidence="4 5">
    <name type="scientific">Anditalea andensis</name>
    <dbReference type="NCBI Taxonomy" id="1048983"/>
    <lineage>
        <taxon>Bacteria</taxon>
        <taxon>Pseudomonadati</taxon>
        <taxon>Bacteroidota</taxon>
        <taxon>Cytophagia</taxon>
        <taxon>Cytophagales</taxon>
        <taxon>Cytophagaceae</taxon>
        <taxon>Anditalea</taxon>
    </lineage>
</organism>
<dbReference type="RefSeq" id="WP_035071751.1">
    <property type="nucleotide sequence ID" value="NZ_JMIH01000014.1"/>
</dbReference>
<dbReference type="Pfam" id="PF00132">
    <property type="entry name" value="Hexapep"/>
    <property type="match status" value="1"/>
</dbReference>
<dbReference type="CDD" id="cd04647">
    <property type="entry name" value="LbH_MAT_like"/>
    <property type="match status" value="1"/>
</dbReference>